<proteinExistence type="inferred from homology"/>
<comment type="similarity">
    <text evidence="1">Belongs to the short-chain dehydrogenases/reductases (SDR) family.</text>
</comment>
<keyword evidence="4" id="KW-1185">Reference proteome</keyword>
<evidence type="ECO:0000313" key="4">
    <source>
        <dbReference type="Proteomes" id="UP000238176"/>
    </source>
</evidence>
<dbReference type="NCBIfam" id="NF004846">
    <property type="entry name" value="PRK06197.1"/>
    <property type="match status" value="1"/>
</dbReference>
<gene>
    <name evidence="3" type="ORF">B0I28_102306</name>
</gene>
<dbReference type="GO" id="GO:0016491">
    <property type="term" value="F:oxidoreductase activity"/>
    <property type="evidence" value="ECO:0007669"/>
    <property type="project" value="UniProtKB-KW"/>
</dbReference>
<dbReference type="AlphaFoldDB" id="A0A2T0US79"/>
<evidence type="ECO:0000256" key="1">
    <source>
        <dbReference type="ARBA" id="ARBA00006484"/>
    </source>
</evidence>
<dbReference type="PANTHER" id="PTHR24320">
    <property type="entry name" value="RETINOL DEHYDROGENASE"/>
    <property type="match status" value="1"/>
</dbReference>
<evidence type="ECO:0000313" key="3">
    <source>
        <dbReference type="EMBL" id="PRY60697.1"/>
    </source>
</evidence>
<dbReference type="PRINTS" id="PR00081">
    <property type="entry name" value="GDHRDH"/>
</dbReference>
<dbReference type="SUPFAM" id="SSF51735">
    <property type="entry name" value="NAD(P)-binding Rossmann-fold domains"/>
    <property type="match status" value="1"/>
</dbReference>
<dbReference type="RefSeq" id="WP_106362892.1">
    <property type="nucleotide sequence ID" value="NZ_PVTJ01000002.1"/>
</dbReference>
<accession>A0A2T0US79</accession>
<evidence type="ECO:0000256" key="2">
    <source>
        <dbReference type="ARBA" id="ARBA00023002"/>
    </source>
</evidence>
<reference evidence="3 4" key="1">
    <citation type="submission" date="2018-03" db="EMBL/GenBank/DDBJ databases">
        <title>Genomic Encyclopedia of Type Strains, Phase III (KMG-III): the genomes of soil and plant-associated and newly described type strains.</title>
        <authorList>
            <person name="Whitman W."/>
        </authorList>
    </citation>
    <scope>NUCLEOTIDE SEQUENCE [LARGE SCALE GENOMIC DNA]</scope>
    <source>
        <strain evidence="3 4">CGMCC 4.7067</strain>
    </source>
</reference>
<dbReference type="InterPro" id="IPR002347">
    <property type="entry name" value="SDR_fam"/>
</dbReference>
<name>A0A2T0US79_9ACTN</name>
<protein>
    <submittedName>
        <fullName evidence="3">NAD(P)-dependent dehydrogenase (Short-subunit alcohol dehydrogenase family)</fullName>
    </submittedName>
</protein>
<dbReference type="InterPro" id="IPR036291">
    <property type="entry name" value="NAD(P)-bd_dom_sf"/>
</dbReference>
<sequence length="304" mass="32431">MTHDWSTADIPDQSGRVYLVTGANSGLGLETARAVARRGARVVMTVRNTAAGEAAAGAIRDDVPGADLEVRRLDLADLDSVRAFADGFDSPLDVLVNNAGIMAPPFSLSPQGHEIQFATNHLGHFALTGLLLDRLQGPDPRVVTVSSLAHGHGRIHFDDPVGERRRSPVAYYSQSKLANLLFGLELDRRLRAAGSPVKSLMAHPGFSSTGLLRSMNAQWRFIANLLVPFTTQPPAAGALPQLRAATAPDAEGGQYFGPDGRKERTGAPVLVRAAKEAYDTATARRLWTVSEELTGVRFGLPAPA</sequence>
<comment type="caution">
    <text evidence="3">The sequence shown here is derived from an EMBL/GenBank/DDBJ whole genome shotgun (WGS) entry which is preliminary data.</text>
</comment>
<dbReference type="Proteomes" id="UP000238176">
    <property type="component" value="Unassembled WGS sequence"/>
</dbReference>
<dbReference type="Pfam" id="PF00106">
    <property type="entry name" value="adh_short"/>
    <property type="match status" value="1"/>
</dbReference>
<dbReference type="OrthoDB" id="4577644at2"/>
<organism evidence="3 4">
    <name type="scientific">Glycomyces artemisiae</name>
    <dbReference type="NCBI Taxonomy" id="1076443"/>
    <lineage>
        <taxon>Bacteria</taxon>
        <taxon>Bacillati</taxon>
        <taxon>Actinomycetota</taxon>
        <taxon>Actinomycetes</taxon>
        <taxon>Glycomycetales</taxon>
        <taxon>Glycomycetaceae</taxon>
        <taxon>Glycomyces</taxon>
    </lineage>
</organism>
<keyword evidence="2" id="KW-0560">Oxidoreductase</keyword>
<dbReference type="PANTHER" id="PTHR24320:SF148">
    <property type="entry name" value="NAD(P)-BINDING ROSSMANN-FOLD SUPERFAMILY PROTEIN"/>
    <property type="match status" value="1"/>
</dbReference>
<dbReference type="Gene3D" id="3.40.50.720">
    <property type="entry name" value="NAD(P)-binding Rossmann-like Domain"/>
    <property type="match status" value="1"/>
</dbReference>
<dbReference type="EMBL" id="PVTJ01000002">
    <property type="protein sequence ID" value="PRY60697.1"/>
    <property type="molecule type" value="Genomic_DNA"/>
</dbReference>